<evidence type="ECO:0000256" key="1">
    <source>
        <dbReference type="PIRSR" id="PIRSR011396-1"/>
    </source>
</evidence>
<dbReference type="OrthoDB" id="7178350at2"/>
<dbReference type="PANTHER" id="PTHR43747:SF4">
    <property type="entry name" value="FLAVIN-DEPENDENT TRYPTOPHAN HALOGENASE"/>
    <property type="match status" value="1"/>
</dbReference>
<dbReference type="InterPro" id="IPR036188">
    <property type="entry name" value="FAD/NAD-bd_sf"/>
</dbReference>
<dbReference type="GO" id="GO:0000166">
    <property type="term" value="F:nucleotide binding"/>
    <property type="evidence" value="ECO:0007669"/>
    <property type="project" value="UniProtKB-KW"/>
</dbReference>
<comment type="caution">
    <text evidence="3">The sequence shown here is derived from an EMBL/GenBank/DDBJ whole genome shotgun (WGS) entry which is preliminary data.</text>
</comment>
<dbReference type="EMBL" id="AUXZ01000091">
    <property type="protein sequence ID" value="KZN48471.1"/>
    <property type="molecule type" value="Genomic_DNA"/>
</dbReference>
<dbReference type="InterPro" id="IPR033856">
    <property type="entry name" value="Trp_halogen"/>
</dbReference>
<feature type="binding site" evidence="2">
    <location>
        <position position="344"/>
    </location>
    <ligand>
        <name>L-tryptophan</name>
        <dbReference type="ChEBI" id="CHEBI:57912"/>
    </ligand>
</feature>
<dbReference type="RefSeq" id="WP_063363068.1">
    <property type="nucleotide sequence ID" value="NZ_AUXZ01000091.1"/>
</dbReference>
<dbReference type="PIRSF" id="PIRSF011396">
    <property type="entry name" value="Trp_halogenase"/>
    <property type="match status" value="1"/>
</dbReference>
<dbReference type="PANTHER" id="PTHR43747">
    <property type="entry name" value="FAD-BINDING PROTEIN"/>
    <property type="match status" value="1"/>
</dbReference>
<sequence length="508" mass="58152">MKLIVVGGGTAGWLTACHLAKSLENSPEYSVTLIESPNIPIIGVGEGTVPSIRDSLKTIGISEQEIFQKCDATFKQSIKFINWRHREKSESIHFYHHLFDYPLPSGVDLYPLWKVEGQQEPYASFVAPQYSVCENGLAPKLITTPEYKGITSYAYHFDAHKFADLLRNHGVKRLNIEHIKADVESINKDSEGYIESLICQDESIITGDLFVDCTGFNSFLMGQQLGIPFVDKSDLLFTDKALTMQVPTTENEDIPPYTLSTAHQAGWIWDIALTTRRGVGFVYSSRHMDEETARLKFRAYLGESITDEQFTPRKIDMKVGRREKFWHKNCVAIGLSQGFVEPLEATAILISDLSARLLAQRVPKNRQEMEALSTRFNNRLVYGWDKVLEFIKLHYALSDRKDSAFWTDNRDLSLCSNNIKDMLALWSHQPPVKEDFFSKFEVFDYENYLYILFGMDFQTGSEHRQGQNLSMEMKCREQVKSASKHFCDNLEEHRTLLNKIAEFGIQKS</sequence>
<protein>
    <recommendedName>
        <fullName evidence="5">Tryptophan halogenase</fullName>
    </recommendedName>
</protein>
<dbReference type="SUPFAM" id="SSF51905">
    <property type="entry name" value="FAD/NAD(P)-binding domain"/>
    <property type="match status" value="1"/>
</dbReference>
<evidence type="ECO:0000256" key="2">
    <source>
        <dbReference type="PIRSR" id="PIRSR011396-2"/>
    </source>
</evidence>
<accession>A0A167D6I5</accession>
<feature type="binding site" evidence="2">
    <location>
        <position position="348"/>
    </location>
    <ligand>
        <name>FAD</name>
        <dbReference type="ChEBI" id="CHEBI:57692"/>
    </ligand>
</feature>
<organism evidence="3 4">
    <name type="scientific">Pseudoalteromonas luteoviolacea H33</name>
    <dbReference type="NCBI Taxonomy" id="1365251"/>
    <lineage>
        <taxon>Bacteria</taxon>
        <taxon>Pseudomonadati</taxon>
        <taxon>Pseudomonadota</taxon>
        <taxon>Gammaproteobacteria</taxon>
        <taxon>Alteromonadales</taxon>
        <taxon>Pseudoalteromonadaceae</taxon>
        <taxon>Pseudoalteromonas</taxon>
    </lineage>
</organism>
<name>A0A167D6I5_9GAMM</name>
<dbReference type="InterPro" id="IPR050816">
    <property type="entry name" value="Flavin-dep_Halogenase_NPB"/>
</dbReference>
<feature type="binding site" evidence="2">
    <location>
        <position position="75"/>
    </location>
    <ligand>
        <name>7-chloro-L-tryptophan</name>
        <dbReference type="ChEBI" id="CHEBI:58713"/>
    </ligand>
</feature>
<keyword evidence="2" id="KW-0285">Flavoprotein</keyword>
<dbReference type="InterPro" id="IPR006905">
    <property type="entry name" value="Flavin_halogenase"/>
</dbReference>
<gene>
    <name evidence="3" type="ORF">N476_21605</name>
</gene>
<reference evidence="3 4" key="1">
    <citation type="submission" date="2013-07" db="EMBL/GenBank/DDBJ databases">
        <title>Comparative Genomic and Metabolomic Analysis of Twelve Strains of Pseudoalteromonas luteoviolacea.</title>
        <authorList>
            <person name="Vynne N.G."/>
            <person name="Mansson M."/>
            <person name="Gram L."/>
        </authorList>
    </citation>
    <scope>NUCLEOTIDE SEQUENCE [LARGE SCALE GENOMIC DNA]</scope>
    <source>
        <strain evidence="3 4">H33</strain>
    </source>
</reference>
<keyword evidence="2" id="KW-0547">Nucleotide-binding</keyword>
<keyword evidence="2" id="KW-0274">FAD</keyword>
<feature type="active site" evidence="1">
    <location>
        <position position="75"/>
    </location>
</feature>
<evidence type="ECO:0008006" key="5">
    <source>
        <dbReference type="Google" id="ProtNLM"/>
    </source>
</evidence>
<dbReference type="PATRIC" id="fig|1365251.3.peg.3787"/>
<proteinExistence type="predicted"/>
<evidence type="ECO:0000313" key="3">
    <source>
        <dbReference type="EMBL" id="KZN48471.1"/>
    </source>
</evidence>
<feature type="binding site" evidence="2">
    <location>
        <position position="183"/>
    </location>
    <ligand>
        <name>FAD</name>
        <dbReference type="ChEBI" id="CHEBI:57692"/>
    </ligand>
</feature>
<feature type="binding site" evidence="2">
    <location>
        <position position="335"/>
    </location>
    <ligand>
        <name>FAD</name>
        <dbReference type="ChEBI" id="CHEBI:57692"/>
    </ligand>
</feature>
<feature type="binding site" evidence="2">
    <location>
        <begin position="8"/>
        <end position="11"/>
    </location>
    <ligand>
        <name>FAD</name>
        <dbReference type="ChEBI" id="CHEBI:57692"/>
    </ligand>
</feature>
<dbReference type="GO" id="GO:0004497">
    <property type="term" value="F:monooxygenase activity"/>
    <property type="evidence" value="ECO:0007669"/>
    <property type="project" value="InterPro"/>
</dbReference>
<evidence type="ECO:0000313" key="4">
    <source>
        <dbReference type="Proteomes" id="UP000076503"/>
    </source>
</evidence>
<dbReference type="Pfam" id="PF04820">
    <property type="entry name" value="Trp_halogenase"/>
    <property type="match status" value="1"/>
</dbReference>
<dbReference type="AlphaFoldDB" id="A0A167D6I5"/>
<dbReference type="Proteomes" id="UP000076503">
    <property type="component" value="Unassembled WGS sequence"/>
</dbReference>
<dbReference type="Gene3D" id="3.50.50.60">
    <property type="entry name" value="FAD/NAD(P)-binding domain"/>
    <property type="match status" value="1"/>
</dbReference>
<dbReference type="PROSITE" id="PS51257">
    <property type="entry name" value="PROKAR_LIPOPROTEIN"/>
    <property type="match status" value="1"/>
</dbReference>